<evidence type="ECO:0000313" key="1">
    <source>
        <dbReference type="EMBL" id="MHO05385.1"/>
    </source>
</evidence>
<gene>
    <name evidence="1" type="ORF">D9F05_13515</name>
</gene>
<name>A0A3L0W8S1_ECOLX</name>
<dbReference type="InterPro" id="IPR007817">
    <property type="entry name" value="Isocyanide_synthase_DIT1"/>
</dbReference>
<dbReference type="PANTHER" id="PTHR37285:SF5">
    <property type="entry name" value="SPORE WALL MATURATION PROTEIN DIT1"/>
    <property type="match status" value="1"/>
</dbReference>
<dbReference type="Gene3D" id="3.30.60.140">
    <property type="match status" value="1"/>
</dbReference>
<comment type="caution">
    <text evidence="1">The sequence shown here is derived from an EMBL/GenBank/DDBJ whole genome shotgun (WGS) entry which is preliminary data.</text>
</comment>
<reference evidence="1" key="1">
    <citation type="submission" date="2018-10" db="EMBL/GenBank/DDBJ databases">
        <authorList>
            <consortium name="NARMS: The National Antimicrobial Resistance Monitoring System"/>
        </authorList>
    </citation>
    <scope>NUCLEOTIDE SEQUENCE [LARGE SCALE GENOMIC DNA]</scope>
    <source>
        <strain evidence="1">CVM N17EC0388</strain>
    </source>
</reference>
<proteinExistence type="predicted"/>
<dbReference type="PIRSF" id="PIRSF037196">
    <property type="entry name" value="Pyoverdine_chromoph_PvcA"/>
    <property type="match status" value="1"/>
</dbReference>
<dbReference type="Pfam" id="PF05141">
    <property type="entry name" value="DIT1_PvcA"/>
    <property type="match status" value="1"/>
</dbReference>
<dbReference type="EMBL" id="RNRV01000022">
    <property type="protein sequence ID" value="MHO05385.1"/>
    <property type="molecule type" value="Genomic_DNA"/>
</dbReference>
<protein>
    <submittedName>
        <fullName evidence="1">Paerucumarin biosynthesis protein PvcA</fullName>
    </submittedName>
</protein>
<dbReference type="InterPro" id="IPR017133">
    <property type="entry name" value="PvcA"/>
</dbReference>
<dbReference type="PANTHER" id="PTHR37285">
    <property type="entry name" value="SPORE WALL MATURATION PROTEIN DIT1"/>
    <property type="match status" value="1"/>
</dbReference>
<accession>A0A3L0W8S1</accession>
<sequence length="324" mass="36856">MSGLSSHQIAREIFAELLPYRRRFPDPILDRHSEEQEVAAIQIPRLQAFIERGETITCVLPAFPTKSPNPNKVLGTLPDMAERLSLSFLNHLCQRIQLHYRPGMRILICSDGHVFGDLIRVSDPAIDAYQAHIEQLILELGATHLGVFHLGMVAGMAEFCASRDFDTLREQLVERYAEPLAQISEEVKTTEEGVRLYRAMTRFLYEDSQLPDTPLSNTALQRDAKSRTHGVIQRSRAWGKLLAERFPEAIRLSIHPQASHSLKMGIHMLPTRDDWLTPWHGVAANLDGQFVLMKRRDVLALEHELVHIHGRPSHYLIHSKRAVA</sequence>
<organism evidence="1">
    <name type="scientific">Escherichia coli</name>
    <dbReference type="NCBI Taxonomy" id="562"/>
    <lineage>
        <taxon>Bacteria</taxon>
        <taxon>Pseudomonadati</taxon>
        <taxon>Pseudomonadota</taxon>
        <taxon>Gammaproteobacteria</taxon>
        <taxon>Enterobacterales</taxon>
        <taxon>Enterobacteriaceae</taxon>
        <taxon>Escherichia</taxon>
    </lineage>
</organism>
<dbReference type="AlphaFoldDB" id="A0A3L0W8S1"/>